<protein>
    <submittedName>
        <fullName evidence="1">DUF4926 domain-containing protein</fullName>
    </submittedName>
</protein>
<dbReference type="Proteomes" id="UP001144372">
    <property type="component" value="Unassembled WGS sequence"/>
</dbReference>
<sequence length="76" mass="8370">MIRELDTVVLTRDLPEYGLSRGDIGVVVHCYKGSVAFEVEFVTGKGETVAVATLDSKDVRPMHSNEILHAREIRAA</sequence>
<dbReference type="RefSeq" id="WP_373878683.1">
    <property type="nucleotide sequence ID" value="NZ_BSDR01000001.1"/>
</dbReference>
<proteinExistence type="predicted"/>
<comment type="caution">
    <text evidence="1">The sequence shown here is derived from an EMBL/GenBank/DDBJ whole genome shotgun (WGS) entry which is preliminary data.</text>
</comment>
<dbReference type="EMBL" id="BSDR01000001">
    <property type="protein sequence ID" value="GLI35535.1"/>
    <property type="molecule type" value="Genomic_DNA"/>
</dbReference>
<dbReference type="AlphaFoldDB" id="A0A9W6L9U3"/>
<evidence type="ECO:0000313" key="2">
    <source>
        <dbReference type="Proteomes" id="UP001144372"/>
    </source>
</evidence>
<dbReference type="Pfam" id="PF16277">
    <property type="entry name" value="DUF4926"/>
    <property type="match status" value="1"/>
</dbReference>
<accession>A0A9W6L9U3</accession>
<dbReference type="InterPro" id="IPR032568">
    <property type="entry name" value="DUF4926"/>
</dbReference>
<evidence type="ECO:0000313" key="1">
    <source>
        <dbReference type="EMBL" id="GLI35535.1"/>
    </source>
</evidence>
<reference evidence="1" key="1">
    <citation type="submission" date="2022-12" db="EMBL/GenBank/DDBJ databases">
        <title>Reference genome sequencing for broad-spectrum identification of bacterial and archaeal isolates by mass spectrometry.</title>
        <authorList>
            <person name="Sekiguchi Y."/>
            <person name="Tourlousse D.M."/>
        </authorList>
    </citation>
    <scope>NUCLEOTIDE SEQUENCE</scope>
    <source>
        <strain evidence="1">ASRB1</strain>
    </source>
</reference>
<name>A0A9W6L9U3_9BACT</name>
<organism evidence="1 2">
    <name type="scientific">Desulforhabdus amnigena</name>
    <dbReference type="NCBI Taxonomy" id="40218"/>
    <lineage>
        <taxon>Bacteria</taxon>
        <taxon>Pseudomonadati</taxon>
        <taxon>Thermodesulfobacteriota</taxon>
        <taxon>Syntrophobacteria</taxon>
        <taxon>Syntrophobacterales</taxon>
        <taxon>Syntrophobacteraceae</taxon>
        <taxon>Desulforhabdus</taxon>
    </lineage>
</organism>
<gene>
    <name evidence="1" type="ORF">DAMNIGENAA_29680</name>
</gene>
<keyword evidence="2" id="KW-1185">Reference proteome</keyword>